<evidence type="ECO:0008006" key="4">
    <source>
        <dbReference type="Google" id="ProtNLM"/>
    </source>
</evidence>
<dbReference type="EMBL" id="PDNC01000018">
    <property type="protein sequence ID" value="PGH06905.1"/>
    <property type="molecule type" value="Genomic_DNA"/>
</dbReference>
<organism evidence="2 3">
    <name type="scientific">Blastomyces parvus</name>
    <dbReference type="NCBI Taxonomy" id="2060905"/>
    <lineage>
        <taxon>Eukaryota</taxon>
        <taxon>Fungi</taxon>
        <taxon>Dikarya</taxon>
        <taxon>Ascomycota</taxon>
        <taxon>Pezizomycotina</taxon>
        <taxon>Eurotiomycetes</taxon>
        <taxon>Eurotiomycetidae</taxon>
        <taxon>Onygenales</taxon>
        <taxon>Ajellomycetaceae</taxon>
        <taxon>Blastomyces</taxon>
    </lineage>
</organism>
<reference evidence="2 3" key="1">
    <citation type="submission" date="2017-10" db="EMBL/GenBank/DDBJ databases">
        <title>Comparative genomics in systemic dimorphic fungi from Ajellomycetaceae.</title>
        <authorList>
            <person name="Munoz J.F."/>
            <person name="Mcewen J.G."/>
            <person name="Clay O.K."/>
            <person name="Cuomo C.A."/>
        </authorList>
    </citation>
    <scope>NUCLEOTIDE SEQUENCE [LARGE SCALE GENOMIC DNA]</scope>
    <source>
        <strain evidence="2 3">UAMH130</strain>
    </source>
</reference>
<proteinExistence type="predicted"/>
<dbReference type="Proteomes" id="UP000224080">
    <property type="component" value="Unassembled WGS sequence"/>
</dbReference>
<name>A0A2B7XD83_9EURO</name>
<feature type="compositionally biased region" description="Basic and acidic residues" evidence="1">
    <location>
        <begin position="1"/>
        <end position="12"/>
    </location>
</feature>
<feature type="region of interest" description="Disordered" evidence="1">
    <location>
        <begin position="1"/>
        <end position="22"/>
    </location>
</feature>
<gene>
    <name evidence="2" type="ORF">GX51_02150</name>
</gene>
<evidence type="ECO:0000256" key="1">
    <source>
        <dbReference type="SAM" id="MobiDB-lite"/>
    </source>
</evidence>
<comment type="caution">
    <text evidence="2">The sequence shown here is derived from an EMBL/GenBank/DDBJ whole genome shotgun (WGS) entry which is preliminary data.</text>
</comment>
<evidence type="ECO:0000313" key="2">
    <source>
        <dbReference type="EMBL" id="PGH06905.1"/>
    </source>
</evidence>
<protein>
    <recommendedName>
        <fullName evidence="4">Aminoglycoside phosphotransferase domain-containing protein</fullName>
    </recommendedName>
</protein>
<accession>A0A2B7XD83</accession>
<sequence>MPEQYLMKDRAVENNSPANPEKSRWKMSMDCLSYVFYPGDLYPGNITTENGPNTMNIGIVDW</sequence>
<keyword evidence="3" id="KW-1185">Reference proteome</keyword>
<dbReference type="AlphaFoldDB" id="A0A2B7XD83"/>
<evidence type="ECO:0000313" key="3">
    <source>
        <dbReference type="Proteomes" id="UP000224080"/>
    </source>
</evidence>